<dbReference type="RefSeq" id="WP_205050548.1">
    <property type="nucleotide sequence ID" value="NZ_JACJKX010000011.1"/>
</dbReference>
<proteinExistence type="inferred from homology"/>
<dbReference type="EMBL" id="JACJKX010000011">
    <property type="protein sequence ID" value="MBM6928962.1"/>
    <property type="molecule type" value="Genomic_DNA"/>
</dbReference>
<organism evidence="4 5">
    <name type="scientific">Parasutterella secunda</name>
    <dbReference type="NCBI Taxonomy" id="626947"/>
    <lineage>
        <taxon>Bacteria</taxon>
        <taxon>Pseudomonadati</taxon>
        <taxon>Pseudomonadota</taxon>
        <taxon>Betaproteobacteria</taxon>
        <taxon>Burkholderiales</taxon>
        <taxon>Sutterellaceae</taxon>
        <taxon>Parasutterella</taxon>
    </lineage>
</organism>
<dbReference type="Pfam" id="PF02230">
    <property type="entry name" value="Abhydrolase_2"/>
    <property type="match status" value="1"/>
</dbReference>
<dbReference type="SUPFAM" id="SSF53474">
    <property type="entry name" value="alpha/beta-Hydrolases"/>
    <property type="match status" value="1"/>
</dbReference>
<evidence type="ECO:0000259" key="3">
    <source>
        <dbReference type="Pfam" id="PF02230"/>
    </source>
</evidence>
<reference evidence="4 5" key="1">
    <citation type="journal article" date="2021" name="Sci. Rep.">
        <title>The distribution of antibiotic resistance genes in chicken gut microbiota commensals.</title>
        <authorList>
            <person name="Juricova H."/>
            <person name="Matiasovicova J."/>
            <person name="Kubasova T."/>
            <person name="Cejkova D."/>
            <person name="Rychlik I."/>
        </authorList>
    </citation>
    <scope>NUCLEOTIDE SEQUENCE [LARGE SCALE GENOMIC DNA]</scope>
    <source>
        <strain evidence="4 5">An562</strain>
    </source>
</reference>
<evidence type="ECO:0000256" key="1">
    <source>
        <dbReference type="ARBA" id="ARBA00006499"/>
    </source>
</evidence>
<evidence type="ECO:0000313" key="4">
    <source>
        <dbReference type="EMBL" id="MBM6928962.1"/>
    </source>
</evidence>
<sequence length="229" mass="25385">MDTIIQEPLSDSRAPITLIWLHGLGVDGSDFESFQKELSQFGSLDNVRMVLPTAPVRDITAYKLTMNGWYDLYSESLDEQEKEDIDGMNQSAEFINALIEEQRQKYPESPIWLGGFSQGAAMALIVGMSQIPPIAGIIALSGYVPNHPRFEELSDVAKQTPIYMAHGTLDPVISIAQARRSLETLNKAGATVEFFDYPMMHEICPDEVADIAEFINAHSEPTTANTSEE</sequence>
<dbReference type="Gene3D" id="3.40.50.1820">
    <property type="entry name" value="alpha/beta hydrolase"/>
    <property type="match status" value="1"/>
</dbReference>
<dbReference type="InterPro" id="IPR003140">
    <property type="entry name" value="PLipase/COase/thioEstase"/>
</dbReference>
<keyword evidence="2 4" id="KW-0378">Hydrolase</keyword>
<gene>
    <name evidence="4" type="ORF">H5985_06750</name>
</gene>
<evidence type="ECO:0000313" key="5">
    <source>
        <dbReference type="Proteomes" id="UP000777002"/>
    </source>
</evidence>
<keyword evidence="5" id="KW-1185">Reference proteome</keyword>
<comment type="caution">
    <text evidence="4">The sequence shown here is derived from an EMBL/GenBank/DDBJ whole genome shotgun (WGS) entry which is preliminary data.</text>
</comment>
<name>A0ABS2GVT3_9BURK</name>
<protein>
    <submittedName>
        <fullName evidence="4">Dienelactone hydrolase family protein</fullName>
    </submittedName>
</protein>
<dbReference type="PANTHER" id="PTHR10655:SF17">
    <property type="entry name" value="LYSOPHOSPHOLIPASE-LIKE PROTEIN 1"/>
    <property type="match status" value="1"/>
</dbReference>
<comment type="similarity">
    <text evidence="1">Belongs to the AB hydrolase superfamily. AB hydrolase 2 family.</text>
</comment>
<dbReference type="Proteomes" id="UP000777002">
    <property type="component" value="Unassembled WGS sequence"/>
</dbReference>
<accession>A0ABS2GVT3</accession>
<dbReference type="PANTHER" id="PTHR10655">
    <property type="entry name" value="LYSOPHOSPHOLIPASE-RELATED"/>
    <property type="match status" value="1"/>
</dbReference>
<feature type="domain" description="Phospholipase/carboxylesterase/thioesterase" evidence="3">
    <location>
        <begin position="13"/>
        <end position="218"/>
    </location>
</feature>
<evidence type="ECO:0000256" key="2">
    <source>
        <dbReference type="ARBA" id="ARBA00022801"/>
    </source>
</evidence>
<dbReference type="GO" id="GO:0016787">
    <property type="term" value="F:hydrolase activity"/>
    <property type="evidence" value="ECO:0007669"/>
    <property type="project" value="UniProtKB-KW"/>
</dbReference>
<dbReference type="InterPro" id="IPR050565">
    <property type="entry name" value="LYPA1-2/EST-like"/>
</dbReference>
<dbReference type="InterPro" id="IPR029058">
    <property type="entry name" value="AB_hydrolase_fold"/>
</dbReference>